<proteinExistence type="predicted"/>
<feature type="region of interest" description="Disordered" evidence="1">
    <location>
        <begin position="50"/>
        <end position="83"/>
    </location>
</feature>
<evidence type="ECO:0000256" key="1">
    <source>
        <dbReference type="SAM" id="MobiDB-lite"/>
    </source>
</evidence>
<dbReference type="AlphaFoldDB" id="F9WF15"/>
<dbReference type="EMBL" id="CAEQ01002088">
    <property type="protein sequence ID" value="CCD15881.1"/>
    <property type="molecule type" value="Genomic_DNA"/>
</dbReference>
<evidence type="ECO:0000313" key="2">
    <source>
        <dbReference type="EMBL" id="CCD15881.1"/>
    </source>
</evidence>
<keyword evidence="3" id="KW-1185">Reference proteome</keyword>
<name>F9WF15_TRYCI</name>
<accession>F9WF15</accession>
<protein>
    <submittedName>
        <fullName evidence="2">WGS project CAEQ00000000 data, annotated contig 336</fullName>
    </submittedName>
</protein>
<dbReference type="VEuPathDB" id="TriTrypDB:TcIL3000_0_08750"/>
<sequence length="151" mass="16218">MRRCHLPGGAAAVVSGVRSGFAGGSAVGSLLRAAIGSRAHWFGSRRVSTFPARPRSTSTQSVPVPSQEKRSLTRSAPRTKRPTRSALQESYCMHGVCAWELPFPAGNLRCFQIANFVYWGHVALLRTRSAFSSTALSTKIVRATGNVRGMG</sequence>
<dbReference type="Proteomes" id="UP000000702">
    <property type="component" value="Unassembled WGS sequence"/>
</dbReference>
<comment type="caution">
    <text evidence="2">The sequence shown here is derived from an EMBL/GenBank/DDBJ whole genome shotgun (WGS) entry which is preliminary data.</text>
</comment>
<feature type="compositionally biased region" description="Polar residues" evidence="1">
    <location>
        <begin position="55"/>
        <end position="64"/>
    </location>
</feature>
<gene>
    <name evidence="2" type="ORF">TCIL3000_0_08750</name>
</gene>
<reference evidence="3" key="1">
    <citation type="submission" date="2011-07" db="EMBL/GenBank/DDBJ databases">
        <title>Divergent evolution of antigenic variation in African trypanosomes.</title>
        <authorList>
            <person name="Jackson A.P."/>
            <person name="Berry A."/>
            <person name="Allison H.C."/>
            <person name="Burton P."/>
            <person name="Anderson J."/>
            <person name="Aslett M."/>
            <person name="Brown R."/>
            <person name="Corton N."/>
            <person name="Harris D."/>
            <person name="Hauser H."/>
            <person name="Gamble J."/>
            <person name="Gilderthorp R."/>
            <person name="McQuillan J."/>
            <person name="Quail M.A."/>
            <person name="Sanders M."/>
            <person name="Van Tonder A."/>
            <person name="Ginger M.L."/>
            <person name="Donelson J.E."/>
            <person name="Field M.C."/>
            <person name="Barry J.D."/>
            <person name="Berriman M."/>
            <person name="Hertz-Fowler C."/>
        </authorList>
    </citation>
    <scope>NUCLEOTIDE SEQUENCE [LARGE SCALE GENOMIC DNA]</scope>
    <source>
        <strain evidence="3">IL3000</strain>
    </source>
</reference>
<organism evidence="2 3">
    <name type="scientific">Trypanosoma congolense (strain IL3000)</name>
    <dbReference type="NCBI Taxonomy" id="1068625"/>
    <lineage>
        <taxon>Eukaryota</taxon>
        <taxon>Discoba</taxon>
        <taxon>Euglenozoa</taxon>
        <taxon>Kinetoplastea</taxon>
        <taxon>Metakinetoplastina</taxon>
        <taxon>Trypanosomatida</taxon>
        <taxon>Trypanosomatidae</taxon>
        <taxon>Trypanosoma</taxon>
        <taxon>Nannomonas</taxon>
    </lineage>
</organism>
<evidence type="ECO:0000313" key="3">
    <source>
        <dbReference type="Proteomes" id="UP000000702"/>
    </source>
</evidence>
<reference evidence="2 3" key="2">
    <citation type="journal article" date="2012" name="Proc. Natl. Acad. Sci. U.S.A.">
        <title>Antigenic diversity is generated by distinct evolutionary mechanisms in African trypanosome species.</title>
        <authorList>
            <person name="Jackson A.P."/>
            <person name="Berry A."/>
            <person name="Aslett M."/>
            <person name="Allison H.C."/>
            <person name="Burton P."/>
            <person name="Vavrova-Anderson J."/>
            <person name="Brown R."/>
            <person name="Browne H."/>
            <person name="Corton N."/>
            <person name="Hauser H."/>
            <person name="Gamble J."/>
            <person name="Gilderthorp R."/>
            <person name="Marcello L."/>
            <person name="McQuillan J."/>
            <person name="Otto T.D."/>
            <person name="Quail M.A."/>
            <person name="Sanders M.J."/>
            <person name="van Tonder A."/>
            <person name="Ginger M.L."/>
            <person name="Field M.C."/>
            <person name="Barry J.D."/>
            <person name="Hertz-Fowler C."/>
            <person name="Berriman M."/>
        </authorList>
    </citation>
    <scope>NUCLEOTIDE SEQUENCE [LARGE SCALE GENOMIC DNA]</scope>
    <source>
        <strain evidence="2 3">IL3000</strain>
    </source>
</reference>